<dbReference type="PANTHER" id="PTHR23052:SF1">
    <property type="entry name" value="AXONEMAL DYNEIN LIGHT CHAIN DOMAIN-CONTAINING PROTEIN 1"/>
    <property type="match status" value="1"/>
</dbReference>
<dbReference type="Pfam" id="PF10211">
    <property type="entry name" value="Ax_dynein_light"/>
    <property type="match status" value="1"/>
</dbReference>
<dbReference type="GeneTree" id="ENSGT00390000005554"/>
<proteinExistence type="predicted"/>
<feature type="region of interest" description="Disordered" evidence="3">
    <location>
        <begin position="910"/>
        <end position="951"/>
    </location>
</feature>
<feature type="coiled-coil region" evidence="2">
    <location>
        <begin position="882"/>
        <end position="909"/>
    </location>
</feature>
<dbReference type="Proteomes" id="UP000314983">
    <property type="component" value="Chromosome 26"/>
</dbReference>
<evidence type="ECO:0000256" key="1">
    <source>
        <dbReference type="ARBA" id="ARBA00023054"/>
    </source>
</evidence>
<feature type="coiled-coil region" evidence="2">
    <location>
        <begin position="333"/>
        <end position="381"/>
    </location>
</feature>
<gene>
    <name evidence="4" type="primary">AXDND1</name>
</gene>
<name>A0A4W4GGE8_ELEEL</name>
<keyword evidence="1 2" id="KW-0175">Coiled coil</keyword>
<dbReference type="OMA" id="KKECYEW"/>
<feature type="compositionally biased region" description="Polar residues" evidence="3">
    <location>
        <begin position="929"/>
        <end position="943"/>
    </location>
</feature>
<reference evidence="4" key="5">
    <citation type="submission" date="2025-09" db="UniProtKB">
        <authorList>
            <consortium name="Ensembl"/>
        </authorList>
    </citation>
    <scope>IDENTIFICATION</scope>
</reference>
<evidence type="ECO:0000256" key="2">
    <source>
        <dbReference type="SAM" id="Coils"/>
    </source>
</evidence>
<reference evidence="4" key="3">
    <citation type="submission" date="2020-05" db="EMBL/GenBank/DDBJ databases">
        <title>Electrophorus electricus (electric eel) genome, fEleEle1, primary haplotype.</title>
        <authorList>
            <person name="Myers G."/>
            <person name="Meyer A."/>
            <person name="Fedrigo O."/>
            <person name="Formenti G."/>
            <person name="Rhie A."/>
            <person name="Tracey A."/>
            <person name="Sims Y."/>
            <person name="Jarvis E.D."/>
        </authorList>
    </citation>
    <scope>NUCLEOTIDE SEQUENCE [LARGE SCALE GENOMIC DNA]</scope>
</reference>
<dbReference type="InterPro" id="IPR019347">
    <property type="entry name" value="Axonemal_dynein_light_chain"/>
</dbReference>
<sequence>MSASIKTSPPQPTLPAPVLRRSKRPTLLNFATVSAVAEPPAVTERSPRHGTAHSQMLPLRNDLIPDELLATLRSTVYSHGRIGPPKLTKTPEHLQVSSISIYSFILGIRAPDVVWHYSTGRKKYQYFLDQPTSVTGAGRATTQSPDQKDAKYMETLIPAEYHIVKNKGLKGLQCYDDKFTVLLEDEEKKLKMFPSMKPGGRLEAVQLMKVMDDMLDKAGVSQPLEQLTHLSQMQGLLELVRVEQNIYNIVFHELIRQVSVECVERGQLLAKLRQRYVALLDRIPQQLQGLHAETLAQRALDRRLTQEIICFKRSIAKLNQELSEMRVRDEQVSTQAERAHQELARALEQSQHNSDVLGEYHSLYELQRRRLEGQVAALTEERDLWTKVTYSLALKVIKLNNLQLVSRLHISAQTWSQTAEHCTVVLTTKNSEDLNHILHLTDQWKEQLTSFMENLRRTERNQCESIRSVQKGTAKWHEFCQANVRCTDVKFEKTSVEELFNDLKQWSMSLTTQCERYGGEDLLSGQEILDTLTHLQETWVEVFLQLFWRHPDLNGEAPKGKETMRELSHAVTELHKQLSTRISGESGIHRQMMHLAGGMEFWAKKLKSLAGQPEALPHSDWLKLEKALKGWSRLSEEALLNVDSTQPESEKMIHKMETEHVCNTLREFLSTQNNFFDNENLRLCKEVRSMDTLLIRWMVELLLLMAPDCHSDQEAPSSPLPEFHALEDMSIQKLEEDARNVAWKLDNLTKYITGSCQAIVEEEVQRNMPQDETEKQLHELRKLQVEPSLIFTTSSKKKNSKKNEEEGGAVEVTGGEEEGSVLKLVGHDGHIIEQTLGEETVQLVGTGDFVMRPYTGNAHHAYGALATVNMLQTELLAVEVRATSAEDRALRAEEDLQEALEKIQCLQRQLSHKPSVEVKAQFAEKAPTPETQDASPETASSPKPNRGRKKR</sequence>
<evidence type="ECO:0000313" key="5">
    <source>
        <dbReference type="Proteomes" id="UP000314983"/>
    </source>
</evidence>
<dbReference type="InterPro" id="IPR052845">
    <property type="entry name" value="Axonemal_dynein_LC_domain"/>
</dbReference>
<feature type="region of interest" description="Disordered" evidence="3">
    <location>
        <begin position="794"/>
        <end position="815"/>
    </location>
</feature>
<protein>
    <recommendedName>
        <fullName evidence="6">Axonemal dynein light chain domain containing 1</fullName>
    </recommendedName>
</protein>
<dbReference type="AlphaFoldDB" id="A0A4W4GGE8"/>
<evidence type="ECO:0000313" key="4">
    <source>
        <dbReference type="Ensembl" id="ENSEEEP00000035640.2"/>
    </source>
</evidence>
<dbReference type="STRING" id="8005.ENSEEEP00000035640"/>
<dbReference type="Ensembl" id="ENSEEET00000036061.2">
    <property type="protein sequence ID" value="ENSEEEP00000035640.2"/>
    <property type="gene ID" value="ENSEEEG00000016970.2"/>
</dbReference>
<keyword evidence="5" id="KW-1185">Reference proteome</keyword>
<reference evidence="5" key="2">
    <citation type="journal article" date="2017" name="Sci. Adv.">
        <title>A tail of two voltages: Proteomic comparison of the three electric organs of the electric eel.</title>
        <authorList>
            <person name="Traeger L.L."/>
            <person name="Sabat G."/>
            <person name="Barrett-Wilt G.A."/>
            <person name="Wells G.B."/>
            <person name="Sussman M.R."/>
        </authorList>
    </citation>
    <scope>NUCLEOTIDE SEQUENCE [LARGE SCALE GENOMIC DNA]</scope>
</reference>
<evidence type="ECO:0008006" key="6">
    <source>
        <dbReference type="Google" id="ProtNLM"/>
    </source>
</evidence>
<reference evidence="5" key="1">
    <citation type="journal article" date="2014" name="Science">
        <title>Nonhuman genetics. Genomic basis for the convergent evolution of electric organs.</title>
        <authorList>
            <person name="Gallant J.R."/>
            <person name="Traeger L.L."/>
            <person name="Volkening J.D."/>
            <person name="Moffett H."/>
            <person name="Chen P.H."/>
            <person name="Novina C.D."/>
            <person name="Phillips G.N.Jr."/>
            <person name="Anand R."/>
            <person name="Wells G.B."/>
            <person name="Pinch M."/>
            <person name="Guth R."/>
            <person name="Unguez G.A."/>
            <person name="Albert J.S."/>
            <person name="Zakon H.H."/>
            <person name="Samanta M.P."/>
            <person name="Sussman M.R."/>
        </authorList>
    </citation>
    <scope>NUCLEOTIDE SEQUENCE [LARGE SCALE GENOMIC DNA]</scope>
</reference>
<dbReference type="PANTHER" id="PTHR23052">
    <property type="entry name" value="AXONEMAL DYNEIN LIGHT CHAIN DOMAIN-CONTAINING PROTEIN 1"/>
    <property type="match status" value="1"/>
</dbReference>
<accession>A0A4W4GGE8</accession>
<dbReference type="GO" id="GO:0005737">
    <property type="term" value="C:cytoplasm"/>
    <property type="evidence" value="ECO:0007669"/>
    <property type="project" value="UniProtKB-ARBA"/>
</dbReference>
<organism evidence="4 5">
    <name type="scientific">Electrophorus electricus</name>
    <name type="common">Electric eel</name>
    <name type="synonym">Gymnotus electricus</name>
    <dbReference type="NCBI Taxonomy" id="8005"/>
    <lineage>
        <taxon>Eukaryota</taxon>
        <taxon>Metazoa</taxon>
        <taxon>Chordata</taxon>
        <taxon>Craniata</taxon>
        <taxon>Vertebrata</taxon>
        <taxon>Euteleostomi</taxon>
        <taxon>Actinopterygii</taxon>
        <taxon>Neopterygii</taxon>
        <taxon>Teleostei</taxon>
        <taxon>Ostariophysi</taxon>
        <taxon>Gymnotiformes</taxon>
        <taxon>Gymnotoidei</taxon>
        <taxon>Gymnotidae</taxon>
        <taxon>Electrophorus</taxon>
    </lineage>
</organism>
<evidence type="ECO:0000256" key="3">
    <source>
        <dbReference type="SAM" id="MobiDB-lite"/>
    </source>
</evidence>
<reference evidence="4" key="4">
    <citation type="submission" date="2025-08" db="UniProtKB">
        <authorList>
            <consortium name="Ensembl"/>
        </authorList>
    </citation>
    <scope>IDENTIFICATION</scope>
</reference>